<reference evidence="2 3" key="1">
    <citation type="submission" date="2019-05" db="EMBL/GenBank/DDBJ databases">
        <title>Another draft genome of Portunus trituberculatus and its Hox gene families provides insights of decapod evolution.</title>
        <authorList>
            <person name="Jeong J.-H."/>
            <person name="Song I."/>
            <person name="Kim S."/>
            <person name="Choi T."/>
            <person name="Kim D."/>
            <person name="Ryu S."/>
            <person name="Kim W."/>
        </authorList>
    </citation>
    <scope>NUCLEOTIDE SEQUENCE [LARGE SCALE GENOMIC DNA]</scope>
    <source>
        <tissue evidence="2">Muscle</tissue>
    </source>
</reference>
<keyword evidence="1" id="KW-0472">Membrane</keyword>
<evidence type="ECO:0000256" key="1">
    <source>
        <dbReference type="SAM" id="Phobius"/>
    </source>
</evidence>
<dbReference type="EMBL" id="VSRR010054427">
    <property type="protein sequence ID" value="MPC80573.1"/>
    <property type="molecule type" value="Genomic_DNA"/>
</dbReference>
<protein>
    <submittedName>
        <fullName evidence="2">Uncharacterized protein</fullName>
    </submittedName>
</protein>
<accession>A0A5B7IE95</accession>
<organism evidence="2 3">
    <name type="scientific">Portunus trituberculatus</name>
    <name type="common">Swimming crab</name>
    <name type="synonym">Neptunus trituberculatus</name>
    <dbReference type="NCBI Taxonomy" id="210409"/>
    <lineage>
        <taxon>Eukaryota</taxon>
        <taxon>Metazoa</taxon>
        <taxon>Ecdysozoa</taxon>
        <taxon>Arthropoda</taxon>
        <taxon>Crustacea</taxon>
        <taxon>Multicrustacea</taxon>
        <taxon>Malacostraca</taxon>
        <taxon>Eumalacostraca</taxon>
        <taxon>Eucarida</taxon>
        <taxon>Decapoda</taxon>
        <taxon>Pleocyemata</taxon>
        <taxon>Brachyura</taxon>
        <taxon>Eubrachyura</taxon>
        <taxon>Portunoidea</taxon>
        <taxon>Portunidae</taxon>
        <taxon>Portuninae</taxon>
        <taxon>Portunus</taxon>
    </lineage>
</organism>
<evidence type="ECO:0000313" key="3">
    <source>
        <dbReference type="Proteomes" id="UP000324222"/>
    </source>
</evidence>
<proteinExistence type="predicted"/>
<evidence type="ECO:0000313" key="2">
    <source>
        <dbReference type="EMBL" id="MPC80573.1"/>
    </source>
</evidence>
<gene>
    <name evidence="2" type="ORF">E2C01_075155</name>
</gene>
<keyword evidence="1" id="KW-0812">Transmembrane</keyword>
<feature type="transmembrane region" description="Helical" evidence="1">
    <location>
        <begin position="38"/>
        <end position="56"/>
    </location>
</feature>
<comment type="caution">
    <text evidence="2">The sequence shown here is derived from an EMBL/GenBank/DDBJ whole genome shotgun (WGS) entry which is preliminary data.</text>
</comment>
<keyword evidence="3" id="KW-1185">Reference proteome</keyword>
<sequence>MTRQLPTVGAVAATGTLDTVEALPKSNERAGTAAPRHWVTLLFVVLFLKLVFASGAE</sequence>
<name>A0A5B7IE95_PORTR</name>
<keyword evidence="1" id="KW-1133">Transmembrane helix</keyword>
<dbReference type="AlphaFoldDB" id="A0A5B7IE95"/>
<dbReference type="Proteomes" id="UP000324222">
    <property type="component" value="Unassembled WGS sequence"/>
</dbReference>